<name>A0A1R1MKK7_9BACT</name>
<dbReference type="SUPFAM" id="SSF160719">
    <property type="entry name" value="gpW/gp25-like"/>
    <property type="match status" value="1"/>
</dbReference>
<dbReference type="AlphaFoldDB" id="A0A1R1MKK7"/>
<dbReference type="Gene3D" id="3.10.450.40">
    <property type="match status" value="1"/>
</dbReference>
<comment type="caution">
    <text evidence="2">The sequence shown here is derived from an EMBL/GenBank/DDBJ whole genome shotgun (WGS) entry which is preliminary data.</text>
</comment>
<feature type="domain" description="IraD/Gp25-like" evidence="1">
    <location>
        <begin position="4"/>
        <end position="85"/>
    </location>
</feature>
<protein>
    <recommendedName>
        <fullName evidence="1">IraD/Gp25-like domain-containing protein</fullName>
    </recommendedName>
</protein>
<evidence type="ECO:0000313" key="2">
    <source>
        <dbReference type="EMBL" id="OMH40240.1"/>
    </source>
</evidence>
<dbReference type="Proteomes" id="UP000187408">
    <property type="component" value="Unassembled WGS sequence"/>
</dbReference>
<sequence length="96" mass="11282">MVEGIEDLRQRVRIVLETPKGFDPHRPEFGSNIWQWLDRPFTEAMPNVIAEAYEAIERWITDFKVSQIKVEEANENGRFFFSIRGIWNGEAVEVEV</sequence>
<proteinExistence type="predicted"/>
<gene>
    <name evidence="2" type="ORF">BLW93_06360</name>
</gene>
<evidence type="ECO:0000259" key="1">
    <source>
        <dbReference type="Pfam" id="PF04965"/>
    </source>
</evidence>
<dbReference type="Pfam" id="PF04965">
    <property type="entry name" value="GPW_gp25"/>
    <property type="match status" value="1"/>
</dbReference>
<evidence type="ECO:0000313" key="3">
    <source>
        <dbReference type="Proteomes" id="UP000187408"/>
    </source>
</evidence>
<keyword evidence="3" id="KW-1185">Reference proteome</keyword>
<dbReference type="EMBL" id="MOEN01000023">
    <property type="protein sequence ID" value="OMH40240.1"/>
    <property type="molecule type" value="Genomic_DNA"/>
</dbReference>
<dbReference type="STRING" id="1914305.BLW93_06360"/>
<reference evidence="2 3" key="1">
    <citation type="submission" date="2016-10" db="EMBL/GenBank/DDBJ databases">
        <title>Genome sequence of a sulfur-reducing bacterium Desulfurobacterium indicum K6013.</title>
        <authorList>
            <person name="Cao J."/>
            <person name="Shao Z."/>
            <person name="Alain K."/>
            <person name="Jebbar M."/>
        </authorList>
    </citation>
    <scope>NUCLEOTIDE SEQUENCE [LARGE SCALE GENOMIC DNA]</scope>
    <source>
        <strain evidence="2 3">K6013</strain>
    </source>
</reference>
<organism evidence="2 3">
    <name type="scientific">Desulfurobacterium indicum</name>
    <dbReference type="NCBI Taxonomy" id="1914305"/>
    <lineage>
        <taxon>Bacteria</taxon>
        <taxon>Pseudomonadati</taxon>
        <taxon>Aquificota</taxon>
        <taxon>Aquificia</taxon>
        <taxon>Desulfurobacteriales</taxon>
        <taxon>Desulfurobacteriaceae</taxon>
        <taxon>Desulfurobacterium</taxon>
    </lineage>
</organism>
<dbReference type="InterPro" id="IPR007048">
    <property type="entry name" value="IraD/Gp25-like"/>
</dbReference>
<accession>A0A1R1MKK7</accession>